<evidence type="ECO:0000256" key="1">
    <source>
        <dbReference type="ARBA" id="ARBA00022723"/>
    </source>
</evidence>
<dbReference type="PROSITE" id="PS50143">
    <property type="entry name" value="BIR_REPEAT_2"/>
    <property type="match status" value="2"/>
</dbReference>
<name>A0A8H3FJW4_9LECA</name>
<accession>A0A8H3FJW4</accession>
<comment type="caution">
    <text evidence="4">The sequence shown here is derived from an EMBL/GenBank/DDBJ whole genome shotgun (WGS) entry which is preliminary data.</text>
</comment>
<keyword evidence="2" id="KW-0862">Zinc</keyword>
<dbReference type="SUPFAM" id="SSF57924">
    <property type="entry name" value="Inhibitor of apoptosis (IAP) repeat"/>
    <property type="match status" value="2"/>
</dbReference>
<dbReference type="InterPro" id="IPR051190">
    <property type="entry name" value="Baculoviral_IAP"/>
</dbReference>
<dbReference type="OrthoDB" id="2196114at2759"/>
<feature type="region of interest" description="Disordered" evidence="3">
    <location>
        <begin position="573"/>
        <end position="614"/>
    </location>
</feature>
<dbReference type="AlphaFoldDB" id="A0A8H3FJW4"/>
<feature type="compositionally biased region" description="Low complexity" evidence="3">
    <location>
        <begin position="371"/>
        <end position="389"/>
    </location>
</feature>
<feature type="region of interest" description="Disordered" evidence="3">
    <location>
        <begin position="259"/>
        <end position="337"/>
    </location>
</feature>
<dbReference type="Proteomes" id="UP000664169">
    <property type="component" value="Unassembled WGS sequence"/>
</dbReference>
<proteinExistence type="predicted"/>
<dbReference type="Gene3D" id="1.10.1170.10">
    <property type="entry name" value="Inhibitor Of Apoptosis Protein (2mihbC-IAP-1), Chain A"/>
    <property type="match status" value="2"/>
</dbReference>
<evidence type="ECO:0000313" key="4">
    <source>
        <dbReference type="EMBL" id="CAF9926457.1"/>
    </source>
</evidence>
<dbReference type="InterPro" id="IPR001370">
    <property type="entry name" value="BIR_rpt"/>
</dbReference>
<evidence type="ECO:0000313" key="5">
    <source>
        <dbReference type="Proteomes" id="UP000664169"/>
    </source>
</evidence>
<feature type="compositionally biased region" description="Basic residues" evidence="3">
    <location>
        <begin position="358"/>
        <end position="370"/>
    </location>
</feature>
<protein>
    <recommendedName>
        <fullName evidence="6">BIR-domain-containing protein</fullName>
    </recommendedName>
</protein>
<sequence length="823" mass="90280">MPEVESMELLEARLKTFQAPRFTGRKRTSNANGGKSGQWDLKNPSAEQLAQAGFYFAPTGSGSDNVTCFCCEKSLDGWEEGDNPYSEHLHFSSDCAWAILMAIEQGVNEELQKEDPMSERMQEARRQTFRDQWPHERKRGWTCKTQKMIEGGWYFCPSPEGDDQANCVYCKKSLYGWEQKDKPYDEHKKRSPDCAFFHGPQAKPATRTRKVRFSKSSRVPSQCDTAIDINESANVGQDDDANQMSTLGVDASTASIATKAKKNTKSKKTTAKNNRSKASEMPAEDTEILMESASALPTRSTRGKKRTSDQMLEDSVQMVEPPKKRATRARVSTQVASNKALPQTVDITMEDGELLPVKSKKGNKSGRKRASSTVRKTSSRVASTRSTVSHALPPVSIPANDDIDAELAADLERFDSDDDSDNWKVLGNDDSVTSQIHMPRSTRSSSIRAQMAKSSGKINGSVLKDRSADIVIQAPVSEDPISTAIAAVVQDVEVETGRRERQVTVTTVGRQTTVQNNYALELKQFEESLEADDHEQFASALDIKEASGLVSSFADASQATLGPIDSLAQEVQKPATTNNHSQRDSKDSKSAPKREPPTKKPSAKGRNAKKTSVETAFEAHEEINDEDVAAELEALQVEAQLQSSNSGQQAENSAPTIDAASDLIEKRIPQGSRPVRGQFASPEASPQGSDAENQPPSSRPSQTRPPLAGYTPTGTRTIRVPLAPSTPTASPSKGNAGLQTTYAWTPADMDYVLNGTLVADRENVDLKNLLSSEEKRMTLEEWIKWNAKRNEDRLKADCEMMVGKFESEGVRALKALEGIVCSD</sequence>
<evidence type="ECO:0008006" key="6">
    <source>
        <dbReference type="Google" id="ProtNLM"/>
    </source>
</evidence>
<feature type="region of interest" description="Disordered" evidence="3">
    <location>
        <begin position="21"/>
        <end position="41"/>
    </location>
</feature>
<feature type="compositionally biased region" description="Low complexity" evidence="3">
    <location>
        <begin position="723"/>
        <end position="732"/>
    </location>
</feature>
<evidence type="ECO:0000256" key="3">
    <source>
        <dbReference type="SAM" id="MobiDB-lite"/>
    </source>
</evidence>
<dbReference type="PANTHER" id="PTHR46771:SF5">
    <property type="entry name" value="DETERIN"/>
    <property type="match status" value="1"/>
</dbReference>
<feature type="compositionally biased region" description="Low complexity" evidence="3">
    <location>
        <begin position="694"/>
        <end position="706"/>
    </location>
</feature>
<feature type="compositionally biased region" description="Basic residues" evidence="3">
    <location>
        <begin position="259"/>
        <end position="270"/>
    </location>
</feature>
<organism evidence="4 5">
    <name type="scientific">Gomphillus americanus</name>
    <dbReference type="NCBI Taxonomy" id="1940652"/>
    <lineage>
        <taxon>Eukaryota</taxon>
        <taxon>Fungi</taxon>
        <taxon>Dikarya</taxon>
        <taxon>Ascomycota</taxon>
        <taxon>Pezizomycotina</taxon>
        <taxon>Lecanoromycetes</taxon>
        <taxon>OSLEUM clade</taxon>
        <taxon>Ostropomycetidae</taxon>
        <taxon>Ostropales</taxon>
        <taxon>Graphidaceae</taxon>
        <taxon>Gomphilloideae</taxon>
        <taxon>Gomphillus</taxon>
    </lineage>
</organism>
<feature type="region of interest" description="Disordered" evidence="3">
    <location>
        <begin position="670"/>
        <end position="737"/>
    </location>
</feature>
<dbReference type="GO" id="GO:0046872">
    <property type="term" value="F:metal ion binding"/>
    <property type="evidence" value="ECO:0007669"/>
    <property type="project" value="UniProtKB-KW"/>
</dbReference>
<feature type="region of interest" description="Disordered" evidence="3">
    <location>
        <begin position="357"/>
        <end position="399"/>
    </location>
</feature>
<gene>
    <name evidence="4" type="ORF">GOMPHAMPRED_004142</name>
</gene>
<dbReference type="CDD" id="cd00022">
    <property type="entry name" value="BIR"/>
    <property type="match status" value="2"/>
</dbReference>
<keyword evidence="5" id="KW-1185">Reference proteome</keyword>
<feature type="compositionally biased region" description="Basic and acidic residues" evidence="3">
    <location>
        <begin position="581"/>
        <end position="598"/>
    </location>
</feature>
<dbReference type="PANTHER" id="PTHR46771">
    <property type="entry name" value="DETERIN"/>
    <property type="match status" value="1"/>
</dbReference>
<dbReference type="Pfam" id="PF00653">
    <property type="entry name" value="BIR"/>
    <property type="match status" value="2"/>
</dbReference>
<dbReference type="EMBL" id="CAJPDQ010000025">
    <property type="protein sequence ID" value="CAF9926457.1"/>
    <property type="molecule type" value="Genomic_DNA"/>
</dbReference>
<keyword evidence="1" id="KW-0479">Metal-binding</keyword>
<evidence type="ECO:0000256" key="2">
    <source>
        <dbReference type="ARBA" id="ARBA00022833"/>
    </source>
</evidence>
<reference evidence="4" key="1">
    <citation type="submission" date="2021-03" db="EMBL/GenBank/DDBJ databases">
        <authorList>
            <person name="Tagirdzhanova G."/>
        </authorList>
    </citation>
    <scope>NUCLEOTIDE SEQUENCE</scope>
</reference>
<dbReference type="SMART" id="SM00238">
    <property type="entry name" value="BIR"/>
    <property type="match status" value="2"/>
</dbReference>